<dbReference type="GO" id="GO:0051959">
    <property type="term" value="F:dynein light intermediate chain binding"/>
    <property type="evidence" value="ECO:0007669"/>
    <property type="project" value="TreeGrafter"/>
</dbReference>
<feature type="compositionally biased region" description="Basic and acidic residues" evidence="2">
    <location>
        <begin position="1201"/>
        <end position="1210"/>
    </location>
</feature>
<feature type="region of interest" description="Disordered" evidence="2">
    <location>
        <begin position="156"/>
        <end position="185"/>
    </location>
</feature>
<feature type="region of interest" description="Disordered" evidence="2">
    <location>
        <begin position="1201"/>
        <end position="1269"/>
    </location>
</feature>
<evidence type="ECO:0000313" key="4">
    <source>
        <dbReference type="Proteomes" id="UP000472269"/>
    </source>
</evidence>
<dbReference type="SUPFAM" id="SSF116907">
    <property type="entry name" value="Hook domain"/>
    <property type="match status" value="1"/>
</dbReference>
<feature type="coiled-coil region" evidence="1">
    <location>
        <begin position="185"/>
        <end position="364"/>
    </location>
</feature>
<name>A0A663M6V0_ATHCN</name>
<evidence type="ECO:0000313" key="3">
    <source>
        <dbReference type="Ensembl" id="ENSACUP00000007651.1"/>
    </source>
</evidence>
<proteinExistence type="predicted"/>
<evidence type="ECO:0000256" key="2">
    <source>
        <dbReference type="SAM" id="MobiDB-lite"/>
    </source>
</evidence>
<dbReference type="Proteomes" id="UP000472269">
    <property type="component" value="Unplaced"/>
</dbReference>
<reference evidence="3" key="1">
    <citation type="submission" date="2025-08" db="UniProtKB">
        <authorList>
            <consortium name="Ensembl"/>
        </authorList>
    </citation>
    <scope>IDENTIFICATION</scope>
</reference>
<feature type="compositionally biased region" description="Polar residues" evidence="2">
    <location>
        <begin position="1258"/>
        <end position="1269"/>
    </location>
</feature>
<evidence type="ECO:0000256" key="1">
    <source>
        <dbReference type="SAM" id="Coils"/>
    </source>
</evidence>
<dbReference type="PANTHER" id="PTHR18947">
    <property type="entry name" value="HOOK PROTEINS"/>
    <property type="match status" value="1"/>
</dbReference>
<dbReference type="GO" id="GO:0031122">
    <property type="term" value="P:cytoplasmic microtubule organization"/>
    <property type="evidence" value="ECO:0007669"/>
    <property type="project" value="TreeGrafter"/>
</dbReference>
<dbReference type="GO" id="GO:0005813">
    <property type="term" value="C:centrosome"/>
    <property type="evidence" value="ECO:0007669"/>
    <property type="project" value="TreeGrafter"/>
</dbReference>
<dbReference type="InterPro" id="IPR036872">
    <property type="entry name" value="CH_dom_sf"/>
</dbReference>
<feature type="coiled-coil region" evidence="1">
    <location>
        <begin position="918"/>
        <end position="959"/>
    </location>
</feature>
<keyword evidence="1" id="KW-0175">Coiled coil</keyword>
<feature type="compositionally biased region" description="Pro residues" evidence="2">
    <location>
        <begin position="161"/>
        <end position="177"/>
    </location>
</feature>
<reference evidence="3" key="2">
    <citation type="submission" date="2025-09" db="UniProtKB">
        <authorList>
            <consortium name="Ensembl"/>
        </authorList>
    </citation>
    <scope>IDENTIFICATION</scope>
</reference>
<feature type="coiled-coil region" evidence="1">
    <location>
        <begin position="393"/>
        <end position="795"/>
    </location>
</feature>
<sequence>FQILEIKLDPRPTNQRVNKHVNNDTYLRVQNLTILVRNIKTYYQEVLQQLIVMNLPNVLMIGKDPLSGEYAVSGCFIERIKQLDIETQASIVSHIQEVTHNQENVFDLQWLELPDMAPEELESLSRNMVFHLKRLIDERDECTEVIVDLTQERDYLQSQQPPSPLKAPSPDSSPNPASPLSNEDKQHLAVELADTKAKLRRIRQELEEKTEQLVDSKHEVEQLTLELQKIKQENIHLASDARSARAYRDELDSLRERANRVERLEMELVRCKEKLHDVDFYKARMEELREDNIILIETKAMLEEQLTMARARGDKLHELEKENLQLKSKLHDVELDRDTDKKRIEELLEENMVLEIAQKQSMNESAHLGWELEQLSKSTDLADTRKSFVFELNECASSRILKLEKDNQSLQNTIQELRDASVTSRESSLKFVELEKENQQLSKKIEKLQNQIEKEKQSNQDLETLSEELIKDKEQLQVIMETLKADKDRQIKDLKQENDHLNQVVLSLRQRSQVSSEARVKDIEKENKILHETVTETSSKLSKLEFEKKQLQKDFDQVKEKVERVEEMEKELHRLERENEQLTKKAAAMKIVAEKVEVLEQENGDLEENKALEQEMSQLEKDKKMLEKETKRLWQQVELKDAILDDSTVKLAVAEKENKTLEKEIARFRDSSNKLKEFEKDNKDLIKQVTIDKRTLATLREDLVLEKLKSQQLSSELDKLSQELEKIGLNKELLLQDDNGNEDTKTESALKTTLAVKEEKIAMLEAQVKDTLNLNQQLQNDLNVVKKDFDALKQTQQDGQYAQMSLRYSAEKLIPNHQMNEKLETGHREATMELLKLKDRAIELERNNAALHTEKQLLKEQLKHLETQNVSFNNQILTLQKQNVFLQEHNTALQTQTAKLQVENSTLSSQSASLMTQNALLQNQQTAKENENENLLKQKEQLKAEYESLLQDHEHLALLHERQSAEYEMLINQHSCLKTLHKNLDLEHKGLGERYNSLMKHKAELEELEIVLKTEREVLQQERRSNAITTGENQKLREELDRVNFLHSQLKAEYEGLHSHTKELKTSLNNSQLELNRWQARYDELKEQHQSMDISLTKLDNHCELLSRLKGNLEEENHHLLSQIQMLSQQNQMLLEQNMENREQYHEEQKQYIDKLNALRRHKEKLEEKIMDQYKFYDPTPKKKNHWIGARALVKLIKPKKETTRERLKPAAESPPWHCESPEMVNSPSASQKLKHQQETQDNTSQGSNSMEERENAGGSSNKGKEFSSYSKSGIPNYGKFRKKVPQNKYSVIYIKGIIYHKLCLFC</sequence>
<protein>
    <submittedName>
        <fullName evidence="3">Coiled-coil domain containing 88C</fullName>
    </submittedName>
</protein>
<dbReference type="GO" id="GO:0030705">
    <property type="term" value="P:cytoskeleton-dependent intracellular transport"/>
    <property type="evidence" value="ECO:0007669"/>
    <property type="project" value="TreeGrafter"/>
</dbReference>
<keyword evidence="4" id="KW-1185">Reference proteome</keyword>
<feature type="coiled-coil region" evidence="1">
    <location>
        <begin position="998"/>
        <end position="1169"/>
    </location>
</feature>
<dbReference type="Gene3D" id="1.10.418.10">
    <property type="entry name" value="Calponin-like domain"/>
    <property type="match status" value="1"/>
</dbReference>
<dbReference type="Ensembl" id="ENSACUT00000008182.1">
    <property type="protein sequence ID" value="ENSACUP00000007651.1"/>
    <property type="gene ID" value="ENSACUG00000005021.1"/>
</dbReference>
<feature type="coiled-coil region" evidence="1">
    <location>
        <begin position="820"/>
        <end position="882"/>
    </location>
</feature>
<feature type="compositionally biased region" description="Polar residues" evidence="2">
    <location>
        <begin position="1240"/>
        <end position="1250"/>
    </location>
</feature>
<gene>
    <name evidence="3" type="primary">CCDC88C</name>
</gene>
<dbReference type="GO" id="GO:0005737">
    <property type="term" value="C:cytoplasm"/>
    <property type="evidence" value="ECO:0007669"/>
    <property type="project" value="TreeGrafter"/>
</dbReference>
<accession>A0A663M6V0</accession>
<organism evidence="3 4">
    <name type="scientific">Athene cunicularia</name>
    <name type="common">Burrowing owl</name>
    <name type="synonym">Speotyto cunicularia</name>
    <dbReference type="NCBI Taxonomy" id="194338"/>
    <lineage>
        <taxon>Eukaryota</taxon>
        <taxon>Metazoa</taxon>
        <taxon>Chordata</taxon>
        <taxon>Craniata</taxon>
        <taxon>Vertebrata</taxon>
        <taxon>Euteleostomi</taxon>
        <taxon>Archelosauria</taxon>
        <taxon>Archosauria</taxon>
        <taxon>Dinosauria</taxon>
        <taxon>Saurischia</taxon>
        <taxon>Theropoda</taxon>
        <taxon>Coelurosauria</taxon>
        <taxon>Aves</taxon>
        <taxon>Neognathae</taxon>
        <taxon>Neoaves</taxon>
        <taxon>Telluraves</taxon>
        <taxon>Strigiformes</taxon>
        <taxon>Strigidae</taxon>
        <taxon>Athene</taxon>
    </lineage>
</organism>
<dbReference type="GO" id="GO:0008017">
    <property type="term" value="F:microtubule binding"/>
    <property type="evidence" value="ECO:0007669"/>
    <property type="project" value="TreeGrafter"/>
</dbReference>
<dbReference type="PANTHER" id="PTHR18947:SF31">
    <property type="entry name" value="PROTEIN DAPLE"/>
    <property type="match status" value="1"/>
</dbReference>